<dbReference type="CDD" id="cd13295">
    <property type="entry name" value="PH_EFA6"/>
    <property type="match status" value="1"/>
</dbReference>
<dbReference type="SUPFAM" id="SSF48425">
    <property type="entry name" value="Sec7 domain"/>
    <property type="match status" value="1"/>
</dbReference>
<feature type="compositionally biased region" description="Low complexity" evidence="5">
    <location>
        <begin position="182"/>
        <end position="198"/>
    </location>
</feature>
<dbReference type="SUPFAM" id="SSF50729">
    <property type="entry name" value="PH domain-like"/>
    <property type="match status" value="1"/>
</dbReference>
<dbReference type="Proteomes" id="UP000242188">
    <property type="component" value="Unassembled WGS sequence"/>
</dbReference>
<dbReference type="InterPro" id="IPR001849">
    <property type="entry name" value="PH_domain"/>
</dbReference>
<feature type="region of interest" description="Disordered" evidence="5">
    <location>
        <begin position="128"/>
        <end position="260"/>
    </location>
</feature>
<feature type="compositionally biased region" description="Low complexity" evidence="5">
    <location>
        <begin position="93"/>
        <end position="106"/>
    </location>
</feature>
<evidence type="ECO:0000313" key="9">
    <source>
        <dbReference type="Proteomes" id="UP000242188"/>
    </source>
</evidence>
<dbReference type="PROSITE" id="PS50190">
    <property type="entry name" value="SEC7"/>
    <property type="match status" value="1"/>
</dbReference>
<dbReference type="Gene3D" id="1.10.1000.11">
    <property type="entry name" value="Arf Nucleotide-binding Site Opener,domain 2"/>
    <property type="match status" value="1"/>
</dbReference>
<dbReference type="InterPro" id="IPR001605">
    <property type="entry name" value="PH_dom-spectrin-type"/>
</dbReference>
<evidence type="ECO:0000256" key="2">
    <source>
        <dbReference type="ARBA" id="ARBA00022475"/>
    </source>
</evidence>
<evidence type="ECO:0000256" key="5">
    <source>
        <dbReference type="SAM" id="MobiDB-lite"/>
    </source>
</evidence>
<feature type="region of interest" description="Disordered" evidence="5">
    <location>
        <begin position="79"/>
        <end position="106"/>
    </location>
</feature>
<proteinExistence type="predicted"/>
<dbReference type="OrthoDB" id="2157641at2759"/>
<keyword evidence="4" id="KW-0472">Membrane</keyword>
<dbReference type="PANTHER" id="PTHR10663:SF376">
    <property type="entry name" value="PH AND SEC7 DOMAIN-CONTAINING PROTEIN"/>
    <property type="match status" value="1"/>
</dbReference>
<comment type="subcellular location">
    <subcellularLocation>
        <location evidence="1">Cell membrane</location>
    </subcellularLocation>
</comment>
<evidence type="ECO:0000313" key="8">
    <source>
        <dbReference type="EMBL" id="OWF44571.1"/>
    </source>
</evidence>
<dbReference type="Pfam" id="PF01369">
    <property type="entry name" value="Sec7"/>
    <property type="match status" value="1"/>
</dbReference>
<organism evidence="8 9">
    <name type="scientific">Mizuhopecten yessoensis</name>
    <name type="common">Japanese scallop</name>
    <name type="synonym">Patinopecten yessoensis</name>
    <dbReference type="NCBI Taxonomy" id="6573"/>
    <lineage>
        <taxon>Eukaryota</taxon>
        <taxon>Metazoa</taxon>
        <taxon>Spiralia</taxon>
        <taxon>Lophotrochozoa</taxon>
        <taxon>Mollusca</taxon>
        <taxon>Bivalvia</taxon>
        <taxon>Autobranchia</taxon>
        <taxon>Pteriomorphia</taxon>
        <taxon>Pectinida</taxon>
        <taxon>Pectinoidea</taxon>
        <taxon>Pectinidae</taxon>
        <taxon>Mizuhopecten</taxon>
    </lineage>
</organism>
<dbReference type="GO" id="GO:0005085">
    <property type="term" value="F:guanyl-nucleotide exchange factor activity"/>
    <property type="evidence" value="ECO:0007669"/>
    <property type="project" value="UniProtKB-KW"/>
</dbReference>
<sequence length="896" mass="100823">MVDRVAQSASSRIPVPVRATGHTLANNKVKQLTKEQPKHIFQENGLVDTHSKIEETSSKENNTKKDKGFETFVMTGDMIIRTTQKTRDKGNRSTSDSTDTSDTADLSDIGIHTNAVFIEEKGIQEYTEGTTLTKDNQRSAESGFEDQDSGTLERDRSQATEPNSVSDLSLISSEDLADMTRSQSSAASTSVSSVSTPSDIKSDISEQTVLQCILGPNGHSSDPLISPETDPANKDSDTYSSSENVKDYSESEKDTDYSKMVTSKSAEKFVQIKGGSHQSVRPSKSQELQSEFSLVTIDIDEDNKAYSLDQIPQHGTANSTASLEGIGEGDALVTSRSLDSSPEHKADRCHDKEFIPGFITLADEPNMKKAKTKEDNEMFGDGAANNNSLEDSQNNDNGERDNGKAQRYSLDPSLDPNLLDYQPLAKGVDRPSAQRLAKRLYNLDGFKKSDVSRHLSKKNDFGALVSEEYLKFFHFEKKTLDQALRMFLLQFCLIGETQERERVLAHFSKRYIESNQGVYNSEDACHTLTCAIMLLNTDLHGQSIGRKMTCSEFIENLAELNDGDNFPKDLLKIIYQNIKAEPIEWAVDDDHEEDHSQTEDRNAATLTNMSAPALGGNPFLGAPDPDKATEYKNGYVMRKCCLEADRRRTPLGKRGWKMYYVSLRDLIFYLYKDQHGMKKGQLIQGSNNAIRIHHCLASKAADYIKKQHVFRLSTADGAEYLFQTSDSRELQEWIETINYVSASLSSPQLPGAVGSQKKFQRPLLPAAYTRFNLHDQLQRHEAMCDQVEIDLQDHRQFPPEKGAKSRLIQDYLEKESFLESEMKRYKTYTYLLQSRMSVYPELEPSLVETVIGEDEENGQADEVKVIQKRPVQRSLSDRYSYRAAIYQNQHIEYDII</sequence>
<evidence type="ECO:0000256" key="4">
    <source>
        <dbReference type="ARBA" id="ARBA00023136"/>
    </source>
</evidence>
<feature type="compositionally biased region" description="Basic and acidic residues" evidence="5">
    <location>
        <begin position="244"/>
        <end position="257"/>
    </location>
</feature>
<comment type="caution">
    <text evidence="8">The sequence shown here is derived from an EMBL/GenBank/DDBJ whole genome shotgun (WGS) entry which is preliminary data.</text>
</comment>
<name>A0A210Q772_MIZYE</name>
<dbReference type="GO" id="GO:0005886">
    <property type="term" value="C:plasma membrane"/>
    <property type="evidence" value="ECO:0007669"/>
    <property type="project" value="UniProtKB-SubCell"/>
</dbReference>
<dbReference type="EMBL" id="NEDP02004751">
    <property type="protein sequence ID" value="OWF44571.1"/>
    <property type="molecule type" value="Genomic_DNA"/>
</dbReference>
<dbReference type="AlphaFoldDB" id="A0A210Q772"/>
<keyword evidence="3" id="KW-0344">Guanine-nucleotide releasing factor</keyword>
<dbReference type="Pfam" id="PF15410">
    <property type="entry name" value="PH_9"/>
    <property type="match status" value="1"/>
</dbReference>
<dbReference type="STRING" id="6573.A0A210Q772"/>
<accession>A0A210Q772</accession>
<protein>
    <submittedName>
        <fullName evidence="8">PH and SEC7 domain-containing protein 2</fullName>
    </submittedName>
</protein>
<dbReference type="InterPro" id="IPR011993">
    <property type="entry name" value="PH-like_dom_sf"/>
</dbReference>
<feature type="compositionally biased region" description="Polar residues" evidence="5">
    <location>
        <begin position="384"/>
        <end position="396"/>
    </location>
</feature>
<dbReference type="CDD" id="cd00171">
    <property type="entry name" value="Sec7"/>
    <property type="match status" value="1"/>
</dbReference>
<keyword evidence="9" id="KW-1185">Reference proteome</keyword>
<feature type="region of interest" description="Disordered" evidence="5">
    <location>
        <begin position="1"/>
        <end position="22"/>
    </location>
</feature>
<keyword evidence="2" id="KW-1003">Cell membrane</keyword>
<dbReference type="InterPro" id="IPR041681">
    <property type="entry name" value="PH_9"/>
</dbReference>
<dbReference type="FunFam" id="1.10.1000.11:FF:000002">
    <property type="entry name" value="Cytohesin 1"/>
    <property type="match status" value="1"/>
</dbReference>
<dbReference type="FunFam" id="2.30.29.30:FF:000267">
    <property type="entry name" value="PH and SEC7 domain-containing protein 4"/>
    <property type="match status" value="1"/>
</dbReference>
<feature type="compositionally biased region" description="Polar residues" evidence="5">
    <location>
        <begin position="159"/>
        <end position="172"/>
    </location>
</feature>
<dbReference type="SMART" id="SM00222">
    <property type="entry name" value="Sec7"/>
    <property type="match status" value="1"/>
</dbReference>
<dbReference type="Gene3D" id="2.30.29.30">
    <property type="entry name" value="Pleckstrin-homology domain (PH domain)/Phosphotyrosine-binding domain (PTB)"/>
    <property type="match status" value="1"/>
</dbReference>
<gene>
    <name evidence="8" type="ORF">KP79_PYT05388</name>
</gene>
<feature type="domain" description="SEC7" evidence="7">
    <location>
        <begin position="403"/>
        <end position="581"/>
    </location>
</feature>
<reference evidence="8 9" key="1">
    <citation type="journal article" date="2017" name="Nat. Ecol. Evol.">
        <title>Scallop genome provides insights into evolution of bilaterian karyotype and development.</title>
        <authorList>
            <person name="Wang S."/>
            <person name="Zhang J."/>
            <person name="Jiao W."/>
            <person name="Li J."/>
            <person name="Xun X."/>
            <person name="Sun Y."/>
            <person name="Guo X."/>
            <person name="Huan P."/>
            <person name="Dong B."/>
            <person name="Zhang L."/>
            <person name="Hu X."/>
            <person name="Sun X."/>
            <person name="Wang J."/>
            <person name="Zhao C."/>
            <person name="Wang Y."/>
            <person name="Wang D."/>
            <person name="Huang X."/>
            <person name="Wang R."/>
            <person name="Lv J."/>
            <person name="Li Y."/>
            <person name="Zhang Z."/>
            <person name="Liu B."/>
            <person name="Lu W."/>
            <person name="Hui Y."/>
            <person name="Liang J."/>
            <person name="Zhou Z."/>
            <person name="Hou R."/>
            <person name="Li X."/>
            <person name="Liu Y."/>
            <person name="Li H."/>
            <person name="Ning X."/>
            <person name="Lin Y."/>
            <person name="Zhao L."/>
            <person name="Xing Q."/>
            <person name="Dou J."/>
            <person name="Li Y."/>
            <person name="Mao J."/>
            <person name="Guo H."/>
            <person name="Dou H."/>
            <person name="Li T."/>
            <person name="Mu C."/>
            <person name="Jiang W."/>
            <person name="Fu Q."/>
            <person name="Fu X."/>
            <person name="Miao Y."/>
            <person name="Liu J."/>
            <person name="Yu Q."/>
            <person name="Li R."/>
            <person name="Liao H."/>
            <person name="Li X."/>
            <person name="Kong Y."/>
            <person name="Jiang Z."/>
            <person name="Chourrout D."/>
            <person name="Li R."/>
            <person name="Bao Z."/>
        </authorList>
    </citation>
    <scope>NUCLEOTIDE SEQUENCE [LARGE SCALE GENOMIC DNA]</scope>
    <source>
        <strain evidence="8 9">PY_sf001</strain>
    </source>
</reference>
<feature type="region of interest" description="Disordered" evidence="5">
    <location>
        <begin position="377"/>
        <end position="416"/>
    </location>
</feature>
<dbReference type="GO" id="GO:0005543">
    <property type="term" value="F:phospholipid binding"/>
    <property type="evidence" value="ECO:0007669"/>
    <property type="project" value="InterPro"/>
</dbReference>
<dbReference type="PANTHER" id="PTHR10663">
    <property type="entry name" value="GUANYL-NUCLEOTIDE EXCHANGE FACTOR"/>
    <property type="match status" value="1"/>
</dbReference>
<evidence type="ECO:0000259" key="6">
    <source>
        <dbReference type="PROSITE" id="PS50003"/>
    </source>
</evidence>
<dbReference type="InterPro" id="IPR023394">
    <property type="entry name" value="Sec7_C_sf"/>
</dbReference>
<feature type="domain" description="PH" evidence="6">
    <location>
        <begin position="629"/>
        <end position="742"/>
    </location>
</feature>
<dbReference type="PRINTS" id="PR00683">
    <property type="entry name" value="SPECTRINPH"/>
</dbReference>
<dbReference type="PROSITE" id="PS50003">
    <property type="entry name" value="PH_DOMAIN"/>
    <property type="match status" value="1"/>
</dbReference>
<evidence type="ECO:0000256" key="3">
    <source>
        <dbReference type="ARBA" id="ARBA00022658"/>
    </source>
</evidence>
<dbReference type="InterPro" id="IPR035999">
    <property type="entry name" value="Sec7_dom_sf"/>
</dbReference>
<evidence type="ECO:0000259" key="7">
    <source>
        <dbReference type="PROSITE" id="PS50190"/>
    </source>
</evidence>
<evidence type="ECO:0000256" key="1">
    <source>
        <dbReference type="ARBA" id="ARBA00004236"/>
    </source>
</evidence>
<dbReference type="InterPro" id="IPR000904">
    <property type="entry name" value="Sec7_dom"/>
</dbReference>
<dbReference type="GO" id="GO:0032012">
    <property type="term" value="P:regulation of ARF protein signal transduction"/>
    <property type="evidence" value="ECO:0007669"/>
    <property type="project" value="InterPro"/>
</dbReference>
<dbReference type="SMART" id="SM00233">
    <property type="entry name" value="PH"/>
    <property type="match status" value="1"/>
</dbReference>